<keyword evidence="1" id="KW-0812">Transmembrane</keyword>
<keyword evidence="2" id="KW-0378">Hydrolase</keyword>
<dbReference type="Gene3D" id="3.40.50.1000">
    <property type="entry name" value="HAD superfamily/HAD-like"/>
    <property type="match status" value="1"/>
</dbReference>
<keyword evidence="1" id="KW-1133">Transmembrane helix</keyword>
<dbReference type="EC" id="3.1.3.2" evidence="2"/>
<dbReference type="Gramene" id="PRQ59352">
    <property type="protein sequence ID" value="PRQ59352"/>
    <property type="gene ID" value="RchiOBHm_Chr1g0369271"/>
</dbReference>
<gene>
    <name evidence="2" type="ORF">RchiOBHm_Chr1g0369271</name>
</gene>
<sequence length="309" mass="35298">MSAYGHHMEREYSAQSLSSREVSERTSSYAMESGFYMSSFATTIFIASLVTVGLLFITLLIALTVMLQSCESKSHGIVEVQKPSYDSNYCHIFSLHMELNNFEADQFPSVCRVVASQYIKQGQYATDLNSTMGIVEDYFGSITPQHDGLDVVLMDVDDILSLNPQNSNVSVHRYDHYGCSDCMEEAKHLKHMLILRLYMKLHSSGWPLILLSRKPETHRNTSVEYLVSAGYTAWSSLIMRSEAELHMDSSDYFSKRRAAMQREGFRIIGIISSHMDALRGPFLGRRIFKLPNPIYYNFEYQIEDTHTPK</sequence>
<dbReference type="PANTHER" id="PTHR31284:SF22">
    <property type="entry name" value="ACID PHOSPHATASE"/>
    <property type="match status" value="1"/>
</dbReference>
<comment type="caution">
    <text evidence="2">The sequence shown here is derived from an EMBL/GenBank/DDBJ whole genome shotgun (WGS) entry which is preliminary data.</text>
</comment>
<dbReference type="InterPro" id="IPR023214">
    <property type="entry name" value="HAD_sf"/>
</dbReference>
<evidence type="ECO:0000256" key="1">
    <source>
        <dbReference type="SAM" id="Phobius"/>
    </source>
</evidence>
<organism evidence="2 3">
    <name type="scientific">Rosa chinensis</name>
    <name type="common">China rose</name>
    <dbReference type="NCBI Taxonomy" id="74649"/>
    <lineage>
        <taxon>Eukaryota</taxon>
        <taxon>Viridiplantae</taxon>
        <taxon>Streptophyta</taxon>
        <taxon>Embryophyta</taxon>
        <taxon>Tracheophyta</taxon>
        <taxon>Spermatophyta</taxon>
        <taxon>Magnoliopsida</taxon>
        <taxon>eudicotyledons</taxon>
        <taxon>Gunneridae</taxon>
        <taxon>Pentapetalae</taxon>
        <taxon>rosids</taxon>
        <taxon>fabids</taxon>
        <taxon>Rosales</taxon>
        <taxon>Rosaceae</taxon>
        <taxon>Rosoideae</taxon>
        <taxon>Rosoideae incertae sedis</taxon>
        <taxon>Rosa</taxon>
    </lineage>
</organism>
<feature type="transmembrane region" description="Helical" evidence="1">
    <location>
        <begin position="40"/>
        <end position="67"/>
    </location>
</feature>
<dbReference type="OMA" id="IQMVLTY"/>
<dbReference type="EMBL" id="PDCK01000039">
    <property type="protein sequence ID" value="PRQ59352.1"/>
    <property type="molecule type" value="Genomic_DNA"/>
</dbReference>
<name>A0A2P6SL06_ROSCH</name>
<reference evidence="2 3" key="1">
    <citation type="journal article" date="2018" name="Nat. Genet.">
        <title>The Rosa genome provides new insights in the design of modern roses.</title>
        <authorList>
            <person name="Bendahmane M."/>
        </authorList>
    </citation>
    <scope>NUCLEOTIDE SEQUENCE [LARGE SCALE GENOMIC DNA]</scope>
    <source>
        <strain evidence="3">cv. Old Blush</strain>
    </source>
</reference>
<dbReference type="GO" id="GO:0003993">
    <property type="term" value="F:acid phosphatase activity"/>
    <property type="evidence" value="ECO:0007669"/>
    <property type="project" value="UniProtKB-EC"/>
</dbReference>
<proteinExistence type="predicted"/>
<dbReference type="InterPro" id="IPR005519">
    <property type="entry name" value="Acid_phosphat_B-like"/>
</dbReference>
<accession>A0A2P6SL06</accession>
<evidence type="ECO:0000313" key="2">
    <source>
        <dbReference type="EMBL" id="PRQ59352.1"/>
    </source>
</evidence>
<dbReference type="AlphaFoldDB" id="A0A2P6SL06"/>
<dbReference type="Proteomes" id="UP000238479">
    <property type="component" value="Chromosome 1"/>
</dbReference>
<evidence type="ECO:0000313" key="3">
    <source>
        <dbReference type="Proteomes" id="UP000238479"/>
    </source>
</evidence>
<dbReference type="STRING" id="74649.A0A2P6SL06"/>
<keyword evidence="3" id="KW-1185">Reference proteome</keyword>
<keyword evidence="1" id="KW-0472">Membrane</keyword>
<dbReference type="PANTHER" id="PTHR31284">
    <property type="entry name" value="ACID PHOSPHATASE-LIKE PROTEIN"/>
    <property type="match status" value="1"/>
</dbReference>
<dbReference type="Pfam" id="PF03767">
    <property type="entry name" value="Acid_phosphat_B"/>
    <property type="match status" value="1"/>
</dbReference>
<protein>
    <submittedName>
        <fullName evidence="2">Putative Acid phosphatase</fullName>
        <ecNumber evidence="2">3.1.3.2</ecNumber>
    </submittedName>
</protein>